<comment type="caution">
    <text evidence="1">The sequence shown here is derived from an EMBL/GenBank/DDBJ whole genome shotgun (WGS) entry which is preliminary data.</text>
</comment>
<reference evidence="1 2" key="1">
    <citation type="journal article" date="2022" name="Hortic Res">
        <title>A haplotype resolved chromosomal level avocado genome allows analysis of novel avocado genes.</title>
        <authorList>
            <person name="Nath O."/>
            <person name="Fletcher S.J."/>
            <person name="Hayward A."/>
            <person name="Shaw L.M."/>
            <person name="Masouleh A.K."/>
            <person name="Furtado A."/>
            <person name="Henry R.J."/>
            <person name="Mitter N."/>
        </authorList>
    </citation>
    <scope>NUCLEOTIDE SEQUENCE [LARGE SCALE GENOMIC DNA]</scope>
    <source>
        <strain evidence="2">cv. Hass</strain>
    </source>
</reference>
<accession>A0ACC2KSP5</accession>
<dbReference type="Proteomes" id="UP001234297">
    <property type="component" value="Chromosome 11"/>
</dbReference>
<keyword evidence="2" id="KW-1185">Reference proteome</keyword>
<name>A0ACC2KSP5_PERAE</name>
<gene>
    <name evidence="1" type="ORF">MRB53_032401</name>
</gene>
<protein>
    <submittedName>
        <fullName evidence="1">Uncharacterized protein</fullName>
    </submittedName>
</protein>
<organism evidence="1 2">
    <name type="scientific">Persea americana</name>
    <name type="common">Avocado</name>
    <dbReference type="NCBI Taxonomy" id="3435"/>
    <lineage>
        <taxon>Eukaryota</taxon>
        <taxon>Viridiplantae</taxon>
        <taxon>Streptophyta</taxon>
        <taxon>Embryophyta</taxon>
        <taxon>Tracheophyta</taxon>
        <taxon>Spermatophyta</taxon>
        <taxon>Magnoliopsida</taxon>
        <taxon>Magnoliidae</taxon>
        <taxon>Laurales</taxon>
        <taxon>Lauraceae</taxon>
        <taxon>Persea</taxon>
    </lineage>
</organism>
<evidence type="ECO:0000313" key="2">
    <source>
        <dbReference type="Proteomes" id="UP001234297"/>
    </source>
</evidence>
<evidence type="ECO:0000313" key="1">
    <source>
        <dbReference type="EMBL" id="KAJ8623871.1"/>
    </source>
</evidence>
<sequence>MRKIPWIFSRKDSILLVESCEEILLVRVIGRRWKEWLVERYSFKVHRANLSVMEWDKIENLGDRILFLSKHNSISVTAAQTGGRGNCIYYIPESTQGKWLVFELGSGILDVNLFEDYDGDIEKFWVMPSS</sequence>
<dbReference type="EMBL" id="CM056819">
    <property type="protein sequence ID" value="KAJ8623871.1"/>
    <property type="molecule type" value="Genomic_DNA"/>
</dbReference>
<proteinExistence type="predicted"/>